<gene>
    <name evidence="4" type="ORF">HannXRQ_Chr16g0507201</name>
    <name evidence="3" type="ORF">HanXRQr2_Chr16g0734171</name>
</gene>
<dbReference type="GO" id="GO:0016301">
    <property type="term" value="F:kinase activity"/>
    <property type="evidence" value="ECO:0007669"/>
    <property type="project" value="UniProtKB-KW"/>
</dbReference>
<dbReference type="OrthoDB" id="1936100at2759"/>
<dbReference type="PANTHER" id="PTHR20852">
    <property type="entry name" value="GLUTAMINE SYNTHETASE"/>
    <property type="match status" value="1"/>
</dbReference>
<evidence type="ECO:0000256" key="2">
    <source>
        <dbReference type="ARBA" id="ARBA00030668"/>
    </source>
</evidence>
<dbReference type="InParanoid" id="A0A251RY31"/>
<dbReference type="AlphaFoldDB" id="A0A251RY31"/>
<dbReference type="InterPro" id="IPR014746">
    <property type="entry name" value="Gln_synth/guanido_kin_cat_dom"/>
</dbReference>
<keyword evidence="5" id="KW-1185">Reference proteome</keyword>
<dbReference type="EMBL" id="MNCJ02000331">
    <property type="protein sequence ID" value="KAF5758851.1"/>
    <property type="molecule type" value="Genomic_DNA"/>
</dbReference>
<comment type="subunit">
    <text evidence="1">Homooctamer.</text>
</comment>
<keyword evidence="4" id="KW-0418">Kinase</keyword>
<evidence type="ECO:0000313" key="5">
    <source>
        <dbReference type="Proteomes" id="UP000215914"/>
    </source>
</evidence>
<dbReference type="SUPFAM" id="SSF55931">
    <property type="entry name" value="Glutamine synthetase/guanido kinase"/>
    <property type="match status" value="1"/>
</dbReference>
<name>A0A251RY31_HELAN</name>
<sequence>MREDGAFEVIKKVIINLSLRHTEHNSAYGEGNERRLAGKHDSASINQFSWEVANRDCSIRVGHDTKKAGKGYLEDKRPTSNMDLYIVTGLLAETTILWEPTLEAEALATQKLALNV</sequence>
<keyword evidence="3" id="KW-0436">Ligase</keyword>
<protein>
    <recommendedName>
        <fullName evidence="2">Glutamate--ammonia ligase</fullName>
    </recommendedName>
</protein>
<dbReference type="GO" id="GO:0016874">
    <property type="term" value="F:ligase activity"/>
    <property type="evidence" value="ECO:0007669"/>
    <property type="project" value="UniProtKB-KW"/>
</dbReference>
<evidence type="ECO:0000313" key="4">
    <source>
        <dbReference type="EMBL" id="OTF91113.1"/>
    </source>
</evidence>
<reference evidence="3 5" key="1">
    <citation type="journal article" date="2017" name="Nature">
        <title>The sunflower genome provides insights into oil metabolism, flowering and Asterid evolution.</title>
        <authorList>
            <person name="Badouin H."/>
            <person name="Gouzy J."/>
            <person name="Grassa C.J."/>
            <person name="Murat F."/>
            <person name="Staton S.E."/>
            <person name="Cottret L."/>
            <person name="Lelandais-Briere C."/>
            <person name="Owens G.L."/>
            <person name="Carrere S."/>
            <person name="Mayjonade B."/>
            <person name="Legrand L."/>
            <person name="Gill N."/>
            <person name="Kane N.C."/>
            <person name="Bowers J.E."/>
            <person name="Hubner S."/>
            <person name="Bellec A."/>
            <person name="Berard A."/>
            <person name="Berges H."/>
            <person name="Blanchet N."/>
            <person name="Boniface M.C."/>
            <person name="Brunel D."/>
            <person name="Catrice O."/>
            <person name="Chaidir N."/>
            <person name="Claudel C."/>
            <person name="Donnadieu C."/>
            <person name="Faraut T."/>
            <person name="Fievet G."/>
            <person name="Helmstetter N."/>
            <person name="King M."/>
            <person name="Knapp S.J."/>
            <person name="Lai Z."/>
            <person name="Le Paslier M.C."/>
            <person name="Lippi Y."/>
            <person name="Lorenzon L."/>
            <person name="Mandel J.R."/>
            <person name="Marage G."/>
            <person name="Marchand G."/>
            <person name="Marquand E."/>
            <person name="Bret-Mestries E."/>
            <person name="Morien E."/>
            <person name="Nambeesan S."/>
            <person name="Nguyen T."/>
            <person name="Pegot-Espagnet P."/>
            <person name="Pouilly N."/>
            <person name="Raftis F."/>
            <person name="Sallet E."/>
            <person name="Schiex T."/>
            <person name="Thomas J."/>
            <person name="Vandecasteele C."/>
            <person name="Vares D."/>
            <person name="Vear F."/>
            <person name="Vautrin S."/>
            <person name="Crespi M."/>
            <person name="Mangin B."/>
            <person name="Burke J.M."/>
            <person name="Salse J."/>
            <person name="Munos S."/>
            <person name="Vincourt P."/>
            <person name="Rieseberg L.H."/>
            <person name="Langlade N.B."/>
        </authorList>
    </citation>
    <scope>NUCLEOTIDE SEQUENCE [LARGE SCALE GENOMIC DNA]</scope>
    <source>
        <strain evidence="5">cv. SF193</strain>
        <tissue evidence="3">Leaves</tissue>
    </source>
</reference>
<proteinExistence type="predicted"/>
<evidence type="ECO:0000313" key="3">
    <source>
        <dbReference type="EMBL" id="KAF5758851.1"/>
    </source>
</evidence>
<dbReference type="PANTHER" id="PTHR20852:SF118">
    <property type="entry name" value="GLUTAMINE SYNTHETASE, CHLOROPLASTIC_MITOCHONDRIAL"/>
    <property type="match status" value="1"/>
</dbReference>
<evidence type="ECO:0000256" key="1">
    <source>
        <dbReference type="ARBA" id="ARBA00011823"/>
    </source>
</evidence>
<dbReference type="OMA" id="HTEHNSA"/>
<dbReference type="EMBL" id="CM007905">
    <property type="protein sequence ID" value="OTF91113.1"/>
    <property type="molecule type" value="Genomic_DNA"/>
</dbReference>
<dbReference type="Gene3D" id="3.30.590.10">
    <property type="entry name" value="Glutamine synthetase/guanido kinase, catalytic domain"/>
    <property type="match status" value="1"/>
</dbReference>
<reference evidence="4" key="2">
    <citation type="submission" date="2017-02" db="EMBL/GenBank/DDBJ databases">
        <title>Sunflower complete genome.</title>
        <authorList>
            <person name="Langlade N."/>
            <person name="Munos S."/>
        </authorList>
    </citation>
    <scope>NUCLEOTIDE SEQUENCE [LARGE SCALE GENOMIC DNA]</scope>
    <source>
        <tissue evidence="4">Leaves</tissue>
    </source>
</reference>
<dbReference type="STRING" id="4232.A0A251RY31"/>
<keyword evidence="4" id="KW-0808">Transferase</keyword>
<accession>A0A251RY31</accession>
<dbReference type="InterPro" id="IPR050292">
    <property type="entry name" value="Glutamine_Synthetase"/>
</dbReference>
<organism evidence="4 5">
    <name type="scientific">Helianthus annuus</name>
    <name type="common">Common sunflower</name>
    <dbReference type="NCBI Taxonomy" id="4232"/>
    <lineage>
        <taxon>Eukaryota</taxon>
        <taxon>Viridiplantae</taxon>
        <taxon>Streptophyta</taxon>
        <taxon>Embryophyta</taxon>
        <taxon>Tracheophyta</taxon>
        <taxon>Spermatophyta</taxon>
        <taxon>Magnoliopsida</taxon>
        <taxon>eudicotyledons</taxon>
        <taxon>Gunneridae</taxon>
        <taxon>Pentapetalae</taxon>
        <taxon>asterids</taxon>
        <taxon>campanulids</taxon>
        <taxon>Asterales</taxon>
        <taxon>Asteraceae</taxon>
        <taxon>Asteroideae</taxon>
        <taxon>Heliantheae alliance</taxon>
        <taxon>Heliantheae</taxon>
        <taxon>Helianthus</taxon>
    </lineage>
</organism>
<dbReference type="Gramene" id="mRNA:HanXRQr2_Chr16g0734171">
    <property type="protein sequence ID" value="mRNA:HanXRQr2_Chr16g0734171"/>
    <property type="gene ID" value="HanXRQr2_Chr16g0734171"/>
</dbReference>
<dbReference type="Proteomes" id="UP000215914">
    <property type="component" value="Chromosome 16"/>
</dbReference>
<reference evidence="3" key="3">
    <citation type="submission" date="2020-06" db="EMBL/GenBank/DDBJ databases">
        <title>Helianthus annuus Genome sequencing and assembly Release 2.</title>
        <authorList>
            <person name="Gouzy J."/>
            <person name="Langlade N."/>
            <person name="Munos S."/>
        </authorList>
    </citation>
    <scope>NUCLEOTIDE SEQUENCE</scope>
    <source>
        <tissue evidence="3">Leaves</tissue>
    </source>
</reference>